<dbReference type="EMBL" id="SLVM01000003">
    <property type="protein sequence ID" value="TCM86998.1"/>
    <property type="molecule type" value="Genomic_DNA"/>
</dbReference>
<dbReference type="AlphaFoldDB" id="A0A4R1Z0D0"/>
<reference evidence="1 2" key="1">
    <citation type="submission" date="2019-03" db="EMBL/GenBank/DDBJ databases">
        <title>Genomic Encyclopedia of Type Strains, Phase IV (KMG-IV): sequencing the most valuable type-strain genomes for metagenomic binning, comparative biology and taxonomic classification.</title>
        <authorList>
            <person name="Goeker M."/>
        </authorList>
    </citation>
    <scope>NUCLEOTIDE SEQUENCE [LARGE SCALE GENOMIC DNA]</scope>
    <source>
        <strain evidence="1 2">DSM 21153</strain>
    </source>
</reference>
<evidence type="ECO:0000313" key="2">
    <source>
        <dbReference type="Proteomes" id="UP000295277"/>
    </source>
</evidence>
<proteinExistence type="predicted"/>
<organism evidence="1 2">
    <name type="scientific">Rhodovulum steppense</name>
    <dbReference type="NCBI Taxonomy" id="540251"/>
    <lineage>
        <taxon>Bacteria</taxon>
        <taxon>Pseudomonadati</taxon>
        <taxon>Pseudomonadota</taxon>
        <taxon>Alphaproteobacteria</taxon>
        <taxon>Rhodobacterales</taxon>
        <taxon>Paracoccaceae</taxon>
        <taxon>Rhodovulum</taxon>
    </lineage>
</organism>
<accession>A0A4R1Z0D0</accession>
<sequence length="190" mass="19492">MITLASLLGLMMVSSTVDFSDALDRIGGSDDDDVPGDEPEDYRGETLAFGFGLDDLLAHAVSTDAFAETEVDLAHYLANEAACDAMAEGAQAADMSVGSNLDDWLAMTSGAPTLIDDYDELEDALFVVYDAETHPDPVLSVGPSDTGAEDATILLDGMPLAVVSGGAGLDLSMVSLVPTAQFPAALAAGA</sequence>
<evidence type="ECO:0000313" key="1">
    <source>
        <dbReference type="EMBL" id="TCM86998.1"/>
    </source>
</evidence>
<gene>
    <name evidence="1" type="ORF">EV216_10376</name>
</gene>
<keyword evidence="2" id="KW-1185">Reference proteome</keyword>
<dbReference type="OrthoDB" id="7801966at2"/>
<name>A0A4R1Z0D0_9RHOB</name>
<dbReference type="RefSeq" id="WP_132693508.1">
    <property type="nucleotide sequence ID" value="NZ_SLVM01000003.1"/>
</dbReference>
<protein>
    <submittedName>
        <fullName evidence="1">Uncharacterized protein</fullName>
    </submittedName>
</protein>
<comment type="caution">
    <text evidence="1">The sequence shown here is derived from an EMBL/GenBank/DDBJ whole genome shotgun (WGS) entry which is preliminary data.</text>
</comment>
<dbReference type="Proteomes" id="UP000295277">
    <property type="component" value="Unassembled WGS sequence"/>
</dbReference>